<evidence type="ECO:0000313" key="4">
    <source>
        <dbReference type="Proteomes" id="UP000321638"/>
    </source>
</evidence>
<dbReference type="OrthoDB" id="9782992at2"/>
<protein>
    <submittedName>
        <fullName evidence="3">Glutathione S-transferase family protein</fullName>
    </submittedName>
</protein>
<dbReference type="InterPro" id="IPR036282">
    <property type="entry name" value="Glutathione-S-Trfase_C_sf"/>
</dbReference>
<dbReference type="PANTHER" id="PTHR44051">
    <property type="entry name" value="GLUTATHIONE S-TRANSFERASE-RELATED"/>
    <property type="match status" value="1"/>
</dbReference>
<dbReference type="InterPro" id="IPR040079">
    <property type="entry name" value="Glutathione_S-Trfase"/>
</dbReference>
<proteinExistence type="predicted"/>
<dbReference type="PROSITE" id="PS50405">
    <property type="entry name" value="GST_CTER"/>
    <property type="match status" value="1"/>
</dbReference>
<dbReference type="Gene3D" id="1.20.1050.10">
    <property type="match status" value="1"/>
</dbReference>
<feature type="domain" description="GST C-terminal" evidence="2">
    <location>
        <begin position="93"/>
        <end position="212"/>
    </location>
</feature>
<dbReference type="GO" id="GO:0016740">
    <property type="term" value="F:transferase activity"/>
    <property type="evidence" value="ECO:0007669"/>
    <property type="project" value="UniProtKB-KW"/>
</dbReference>
<dbReference type="CDD" id="cd00570">
    <property type="entry name" value="GST_N_family"/>
    <property type="match status" value="1"/>
</dbReference>
<organism evidence="3 4">
    <name type="scientific">Vineibacter terrae</name>
    <dbReference type="NCBI Taxonomy" id="2586908"/>
    <lineage>
        <taxon>Bacteria</taxon>
        <taxon>Pseudomonadati</taxon>
        <taxon>Pseudomonadota</taxon>
        <taxon>Alphaproteobacteria</taxon>
        <taxon>Hyphomicrobiales</taxon>
        <taxon>Vineibacter</taxon>
    </lineage>
</organism>
<dbReference type="Gene3D" id="3.40.30.10">
    <property type="entry name" value="Glutaredoxin"/>
    <property type="match status" value="1"/>
</dbReference>
<evidence type="ECO:0000313" key="3">
    <source>
        <dbReference type="EMBL" id="TXL80365.1"/>
    </source>
</evidence>
<dbReference type="EMBL" id="VDUZ01000004">
    <property type="protein sequence ID" value="TXL80365.1"/>
    <property type="molecule type" value="Genomic_DNA"/>
</dbReference>
<dbReference type="SUPFAM" id="SSF52833">
    <property type="entry name" value="Thioredoxin-like"/>
    <property type="match status" value="1"/>
</dbReference>
<dbReference type="SFLD" id="SFLDS00019">
    <property type="entry name" value="Glutathione_Transferase_(cytos"/>
    <property type="match status" value="1"/>
</dbReference>
<dbReference type="PROSITE" id="PS50404">
    <property type="entry name" value="GST_NTER"/>
    <property type="match status" value="1"/>
</dbReference>
<evidence type="ECO:0000259" key="1">
    <source>
        <dbReference type="PROSITE" id="PS50404"/>
    </source>
</evidence>
<dbReference type="InterPro" id="IPR010987">
    <property type="entry name" value="Glutathione-S-Trfase_C-like"/>
</dbReference>
<dbReference type="PANTHER" id="PTHR44051:SF8">
    <property type="entry name" value="GLUTATHIONE S-TRANSFERASE GSTA"/>
    <property type="match status" value="1"/>
</dbReference>
<dbReference type="InterPro" id="IPR036249">
    <property type="entry name" value="Thioredoxin-like_sf"/>
</dbReference>
<name>A0A5C8PT11_9HYPH</name>
<keyword evidence="4" id="KW-1185">Reference proteome</keyword>
<dbReference type="Pfam" id="PF13417">
    <property type="entry name" value="GST_N_3"/>
    <property type="match status" value="1"/>
</dbReference>
<gene>
    <name evidence="3" type="ORF">FHP25_04865</name>
</gene>
<dbReference type="Proteomes" id="UP000321638">
    <property type="component" value="Unassembled WGS sequence"/>
</dbReference>
<reference evidence="3 4" key="1">
    <citation type="submission" date="2019-06" db="EMBL/GenBank/DDBJ databases">
        <title>New taxonomy in bacterial strain CC-CFT640, isolated from vineyard.</title>
        <authorList>
            <person name="Lin S.-Y."/>
            <person name="Tsai C.-F."/>
            <person name="Young C.-C."/>
        </authorList>
    </citation>
    <scope>NUCLEOTIDE SEQUENCE [LARGE SCALE GENOMIC DNA]</scope>
    <source>
        <strain evidence="3 4">CC-CFT640</strain>
    </source>
</reference>
<feature type="domain" description="GST N-terminal" evidence="1">
    <location>
        <begin position="1"/>
        <end position="83"/>
    </location>
</feature>
<dbReference type="CDD" id="cd00299">
    <property type="entry name" value="GST_C_family"/>
    <property type="match status" value="1"/>
</dbReference>
<accession>A0A5C8PT11</accession>
<dbReference type="InterPro" id="IPR004045">
    <property type="entry name" value="Glutathione_S-Trfase_N"/>
</dbReference>
<dbReference type="RefSeq" id="WP_147845779.1">
    <property type="nucleotide sequence ID" value="NZ_VDUZ01000004.1"/>
</dbReference>
<keyword evidence="3" id="KW-0808">Transferase</keyword>
<sequence>MSLTLHCHPLAAFAQKVLIALYENGTPFRPHIVDLGDPAANAAFKRLWPIGKMPVLRDDARDRTVPESSIIIEYLAQHYPGATALLPADPDLALATRLRDRFYDHYVAYPMQRIVANRLRPSDGRDPIGVAEAQAQLRTAYDVIDQQTADTTWAMGDMFTMADCAALPALYYANEVLPFRSSHRHAASYLDRLTQRPAVARVLAEAEPYRHLFPR</sequence>
<comment type="caution">
    <text evidence="3">The sequence shown here is derived from an EMBL/GenBank/DDBJ whole genome shotgun (WGS) entry which is preliminary data.</text>
</comment>
<evidence type="ECO:0000259" key="2">
    <source>
        <dbReference type="PROSITE" id="PS50405"/>
    </source>
</evidence>
<dbReference type="SFLD" id="SFLDG00358">
    <property type="entry name" value="Main_(cytGST)"/>
    <property type="match status" value="1"/>
</dbReference>
<dbReference type="AlphaFoldDB" id="A0A5C8PT11"/>
<dbReference type="Pfam" id="PF13410">
    <property type="entry name" value="GST_C_2"/>
    <property type="match status" value="1"/>
</dbReference>
<dbReference type="SUPFAM" id="SSF47616">
    <property type="entry name" value="GST C-terminal domain-like"/>
    <property type="match status" value="1"/>
</dbReference>